<dbReference type="FunFam" id="2.30.18.10:FF:000006">
    <property type="entry name" value="Transcription factor TFIIA complex subunit Toa1"/>
    <property type="match status" value="1"/>
</dbReference>
<evidence type="ECO:0000256" key="2">
    <source>
        <dbReference type="ARBA" id="ARBA00010059"/>
    </source>
</evidence>
<sequence length="419" mass="46352">MTNALVGDVYEKIIQEVVDASKNDFEESGVGQGTLNELQQEWQHKLSQRGVAQMPWDPKPAPPVQQQQPPQQQQSSHNAGMPPVNGNGMPPVSYGGYDNNVAAPSNGTPRIKTEPGMEQAQQPQQQYHGLPPMSSYSQINGGQGGGAARAQQLVEQQFGPQATAGFQRGGLALPGQQQAKPQGLQLPPNNSQQMHQQYQQQQQQAMQQRQQQQLNQQQQNPQIKVENSNTAPQQGQYQQQPAPNYSQTDGADDALEEWRAMLAERRAIAQNQTEHANNMMRERIAALSDDLQSGLMIPLDDQQRRLQARSRKAKAAKSKRAAALQSGSEISTLPAITQLDGDAADDEDDEDAINSDLDDPEDDTNQINDDDDDNGDSILCTYDKVQRVKNKWKCTLKDGVLNANGKEWLFHKGNGEFEW</sequence>
<proteinExistence type="inferred from homology"/>
<dbReference type="SUPFAM" id="SSF50784">
    <property type="entry name" value="Transcription factor IIA (TFIIA), beta-barrel domain"/>
    <property type="match status" value="1"/>
</dbReference>
<name>A0AB34L3K8_9PEZI</name>
<comment type="subcellular location">
    <subcellularLocation>
        <location evidence="1">Nucleus</location>
    </subcellularLocation>
</comment>
<dbReference type="AlphaFoldDB" id="A0AB34L3K8"/>
<dbReference type="CDD" id="cd07976">
    <property type="entry name" value="TFIIA_alpha_beta_like"/>
    <property type="match status" value="2"/>
</dbReference>
<dbReference type="Pfam" id="PF03153">
    <property type="entry name" value="TFIIA"/>
    <property type="match status" value="1"/>
</dbReference>
<evidence type="ECO:0000313" key="6">
    <source>
        <dbReference type="EMBL" id="KAL1590986.1"/>
    </source>
</evidence>
<comment type="similarity">
    <text evidence="2">Belongs to the TFIIA subunit 1 family.</text>
</comment>
<dbReference type="InterPro" id="IPR004855">
    <property type="entry name" value="TFIIA_asu/bsu"/>
</dbReference>
<organism evidence="6 7">
    <name type="scientific">Cladosporium halotolerans</name>
    <dbReference type="NCBI Taxonomy" id="1052096"/>
    <lineage>
        <taxon>Eukaryota</taxon>
        <taxon>Fungi</taxon>
        <taxon>Dikarya</taxon>
        <taxon>Ascomycota</taxon>
        <taxon>Pezizomycotina</taxon>
        <taxon>Dothideomycetes</taxon>
        <taxon>Dothideomycetidae</taxon>
        <taxon>Cladosporiales</taxon>
        <taxon>Cladosporiaceae</taxon>
        <taxon>Cladosporium</taxon>
    </lineage>
</organism>
<accession>A0AB34L3K8</accession>
<reference evidence="6 7" key="1">
    <citation type="journal article" date="2020" name="Microbiol. Resour. Announc.">
        <title>Draft Genome Sequence of a Cladosporium Species Isolated from the Mesophotic Ascidian Didemnum maculosum.</title>
        <authorList>
            <person name="Gioti A."/>
            <person name="Siaperas R."/>
            <person name="Nikolaivits E."/>
            <person name="Le Goff G."/>
            <person name="Ouazzani J."/>
            <person name="Kotoulas G."/>
            <person name="Topakas E."/>
        </authorList>
    </citation>
    <scope>NUCLEOTIDE SEQUENCE [LARGE SCALE GENOMIC DNA]</scope>
    <source>
        <strain evidence="6 7">TM138-S3</strain>
    </source>
</reference>
<feature type="compositionally biased region" description="Low complexity" evidence="5">
    <location>
        <begin position="64"/>
        <end position="92"/>
    </location>
</feature>
<dbReference type="Proteomes" id="UP000803884">
    <property type="component" value="Unassembled WGS sequence"/>
</dbReference>
<gene>
    <name evidence="6" type="ORF">WHR41_00275</name>
</gene>
<dbReference type="GO" id="GO:0005672">
    <property type="term" value="C:transcription factor TFIIA complex"/>
    <property type="evidence" value="ECO:0007669"/>
    <property type="project" value="InterPro"/>
</dbReference>
<dbReference type="GeneID" id="96001719"/>
<evidence type="ECO:0000256" key="3">
    <source>
        <dbReference type="ARBA" id="ARBA00023163"/>
    </source>
</evidence>
<protein>
    <recommendedName>
        <fullName evidence="8">Transcription factor IIA, alpha/beta subunit</fullName>
    </recommendedName>
</protein>
<dbReference type="InterPro" id="IPR009088">
    <property type="entry name" value="TFIIA_b-brl"/>
</dbReference>
<evidence type="ECO:0000256" key="1">
    <source>
        <dbReference type="ARBA" id="ARBA00004123"/>
    </source>
</evidence>
<dbReference type="Gene3D" id="2.30.18.10">
    <property type="entry name" value="Transcription factor IIA (TFIIA), beta-barrel domain"/>
    <property type="match status" value="1"/>
</dbReference>
<keyword evidence="4" id="KW-0539">Nucleus</keyword>
<dbReference type="SMART" id="SM01371">
    <property type="entry name" value="TFIIA"/>
    <property type="match status" value="1"/>
</dbReference>
<dbReference type="RefSeq" id="XP_069234091.1">
    <property type="nucleotide sequence ID" value="XM_069368881.1"/>
</dbReference>
<feature type="compositionally biased region" description="Acidic residues" evidence="5">
    <location>
        <begin position="342"/>
        <end position="375"/>
    </location>
</feature>
<evidence type="ECO:0000256" key="4">
    <source>
        <dbReference type="ARBA" id="ARBA00023242"/>
    </source>
</evidence>
<evidence type="ECO:0000313" key="7">
    <source>
        <dbReference type="Proteomes" id="UP000803884"/>
    </source>
</evidence>
<evidence type="ECO:0000256" key="5">
    <source>
        <dbReference type="SAM" id="MobiDB-lite"/>
    </source>
</evidence>
<dbReference type="Gene3D" id="1.10.287.100">
    <property type="match status" value="1"/>
</dbReference>
<evidence type="ECO:0008006" key="8">
    <source>
        <dbReference type="Google" id="ProtNLM"/>
    </source>
</evidence>
<dbReference type="GO" id="GO:0006367">
    <property type="term" value="P:transcription initiation at RNA polymerase II promoter"/>
    <property type="evidence" value="ECO:0007669"/>
    <property type="project" value="InterPro"/>
</dbReference>
<keyword evidence="7" id="KW-1185">Reference proteome</keyword>
<feature type="compositionally biased region" description="Basic residues" evidence="5">
    <location>
        <begin position="306"/>
        <end position="320"/>
    </location>
</feature>
<dbReference type="SUPFAM" id="SSF47396">
    <property type="entry name" value="Transcription factor IIA (TFIIA), alpha-helical domain"/>
    <property type="match status" value="1"/>
</dbReference>
<comment type="caution">
    <text evidence="6">The sequence shown here is derived from an EMBL/GenBank/DDBJ whole genome shotgun (WGS) entry which is preliminary data.</text>
</comment>
<feature type="compositionally biased region" description="Low complexity" evidence="5">
    <location>
        <begin position="192"/>
        <end position="222"/>
    </location>
</feature>
<keyword evidence="3" id="KW-0804">Transcription</keyword>
<dbReference type="EMBL" id="JAAQHG020000001">
    <property type="protein sequence ID" value="KAL1590986.1"/>
    <property type="molecule type" value="Genomic_DNA"/>
</dbReference>
<feature type="region of interest" description="Disordered" evidence="5">
    <location>
        <begin position="25"/>
        <end position="250"/>
    </location>
</feature>
<dbReference type="PANTHER" id="PTHR12694:SF8">
    <property type="entry name" value="TRANSCRIPTION INITIATION FACTOR IIA SUBUNIT 1"/>
    <property type="match status" value="1"/>
</dbReference>
<feature type="region of interest" description="Disordered" evidence="5">
    <location>
        <begin position="304"/>
        <end position="376"/>
    </location>
</feature>
<dbReference type="PANTHER" id="PTHR12694">
    <property type="entry name" value="TRANSCRIPTION INITIATION FACTOR IIA SUBUNIT 1"/>
    <property type="match status" value="1"/>
</dbReference>